<dbReference type="PROSITE" id="PS00447">
    <property type="entry name" value="DNA_POLYMERASE_A"/>
    <property type="match status" value="1"/>
</dbReference>
<dbReference type="InterPro" id="IPR001098">
    <property type="entry name" value="DNA-dir_DNA_pol_A_palm_dom"/>
</dbReference>
<dbReference type="PANTHER" id="PTHR10133">
    <property type="entry name" value="DNA POLYMERASE I"/>
    <property type="match status" value="1"/>
</dbReference>
<dbReference type="SUPFAM" id="SSF56672">
    <property type="entry name" value="DNA/RNA polymerases"/>
    <property type="match status" value="1"/>
</dbReference>
<dbReference type="Proteomes" id="UP000467840">
    <property type="component" value="Unassembled WGS sequence"/>
</dbReference>
<gene>
    <name evidence="10" type="ORF">GH714_043916</name>
</gene>
<dbReference type="Pfam" id="PF00476">
    <property type="entry name" value="DNA_pol_A"/>
    <property type="match status" value="1"/>
</dbReference>
<protein>
    <recommendedName>
        <fullName evidence="2">DNA-directed DNA polymerase</fullName>
        <ecNumber evidence="2">2.7.7.7</ecNumber>
    </recommendedName>
</protein>
<dbReference type="InterPro" id="IPR036397">
    <property type="entry name" value="RNaseH_sf"/>
</dbReference>
<evidence type="ECO:0000256" key="8">
    <source>
        <dbReference type="ARBA" id="ARBA00049244"/>
    </source>
</evidence>
<comment type="catalytic activity">
    <reaction evidence="8">
        <text>DNA(n) + a 2'-deoxyribonucleoside 5'-triphosphate = DNA(n+1) + diphosphate</text>
        <dbReference type="Rhea" id="RHEA:22508"/>
        <dbReference type="Rhea" id="RHEA-COMP:17339"/>
        <dbReference type="Rhea" id="RHEA-COMP:17340"/>
        <dbReference type="ChEBI" id="CHEBI:33019"/>
        <dbReference type="ChEBI" id="CHEBI:61560"/>
        <dbReference type="ChEBI" id="CHEBI:173112"/>
        <dbReference type="EC" id="2.7.7.7"/>
    </reaction>
</comment>
<dbReference type="InterPro" id="IPR012337">
    <property type="entry name" value="RNaseH-like_sf"/>
</dbReference>
<evidence type="ECO:0000313" key="10">
    <source>
        <dbReference type="EMBL" id="KAF2282445.1"/>
    </source>
</evidence>
<feature type="domain" description="DNA-directed DNA polymerase family A palm" evidence="9">
    <location>
        <begin position="669"/>
        <end position="863"/>
    </location>
</feature>
<evidence type="ECO:0000256" key="6">
    <source>
        <dbReference type="ARBA" id="ARBA00022932"/>
    </source>
</evidence>
<keyword evidence="3" id="KW-0808">Transferase</keyword>
<dbReference type="GO" id="GO:0006261">
    <property type="term" value="P:DNA-templated DNA replication"/>
    <property type="evidence" value="ECO:0007669"/>
    <property type="project" value="InterPro"/>
</dbReference>
<evidence type="ECO:0000256" key="3">
    <source>
        <dbReference type="ARBA" id="ARBA00022679"/>
    </source>
</evidence>
<reference evidence="10 11" key="1">
    <citation type="journal article" date="2020" name="Mol. Plant">
        <title>The Chromosome-Based Rubber Tree Genome Provides New Insights into Spurge Genome Evolution and Rubber Biosynthesis.</title>
        <authorList>
            <person name="Liu J."/>
            <person name="Shi C."/>
            <person name="Shi C.C."/>
            <person name="Li W."/>
            <person name="Zhang Q.J."/>
            <person name="Zhang Y."/>
            <person name="Li K."/>
            <person name="Lu H.F."/>
            <person name="Shi C."/>
            <person name="Zhu S.T."/>
            <person name="Xiao Z.Y."/>
            <person name="Nan H."/>
            <person name="Yue Y."/>
            <person name="Zhu X.G."/>
            <person name="Wu Y."/>
            <person name="Hong X.N."/>
            <person name="Fan G.Y."/>
            <person name="Tong Y."/>
            <person name="Zhang D."/>
            <person name="Mao C.L."/>
            <person name="Liu Y.L."/>
            <person name="Hao S.J."/>
            <person name="Liu W.Q."/>
            <person name="Lv M.Q."/>
            <person name="Zhang H.B."/>
            <person name="Liu Y."/>
            <person name="Hu-Tang G.R."/>
            <person name="Wang J.P."/>
            <person name="Wang J.H."/>
            <person name="Sun Y.H."/>
            <person name="Ni S.B."/>
            <person name="Chen W.B."/>
            <person name="Zhang X.C."/>
            <person name="Jiao Y.N."/>
            <person name="Eichler E.E."/>
            <person name="Li G.H."/>
            <person name="Liu X."/>
            <person name="Gao L.Z."/>
        </authorList>
    </citation>
    <scope>NUCLEOTIDE SEQUENCE [LARGE SCALE GENOMIC DNA]</scope>
    <source>
        <strain evidence="11">cv. GT1</strain>
        <tissue evidence="10">Leaf</tissue>
    </source>
</reference>
<dbReference type="GO" id="GO:0003677">
    <property type="term" value="F:DNA binding"/>
    <property type="evidence" value="ECO:0007669"/>
    <property type="project" value="UniProtKB-KW"/>
</dbReference>
<dbReference type="InterPro" id="IPR019760">
    <property type="entry name" value="DNA-dir_DNA_pol_A_CS"/>
</dbReference>
<comment type="caution">
    <text evidence="10">The sequence shown here is derived from an EMBL/GenBank/DDBJ whole genome shotgun (WGS) entry which is preliminary data.</text>
</comment>
<evidence type="ECO:0000313" key="11">
    <source>
        <dbReference type="Proteomes" id="UP000467840"/>
    </source>
</evidence>
<dbReference type="SMART" id="SM00482">
    <property type="entry name" value="POLAc"/>
    <property type="match status" value="1"/>
</dbReference>
<keyword evidence="7" id="KW-0238">DNA-binding</keyword>
<evidence type="ECO:0000259" key="9">
    <source>
        <dbReference type="SMART" id="SM00482"/>
    </source>
</evidence>
<dbReference type="GO" id="GO:0003887">
    <property type="term" value="F:DNA-directed DNA polymerase activity"/>
    <property type="evidence" value="ECO:0007669"/>
    <property type="project" value="UniProtKB-KW"/>
</dbReference>
<dbReference type="InterPro" id="IPR043502">
    <property type="entry name" value="DNA/RNA_pol_sf"/>
</dbReference>
<comment type="similarity">
    <text evidence="1">Belongs to the DNA polymerase type-A family.</text>
</comment>
<dbReference type="Gene3D" id="1.10.150.20">
    <property type="entry name" value="5' to 3' exonuclease, C-terminal subdomain"/>
    <property type="match status" value="1"/>
</dbReference>
<keyword evidence="4" id="KW-0548">Nucleotidyltransferase</keyword>
<evidence type="ECO:0000256" key="4">
    <source>
        <dbReference type="ARBA" id="ARBA00022695"/>
    </source>
</evidence>
<sequence>MIKSSGTVCVVRSVAENGDLVVQAANATYGYTKANAKKYLSPLLDSCDCQCLTRETIELKNIISGKTLKQMQKEYGMAQGALSFRSRCTGKTTGIAFAVVGAALQHPATEIPYVDHHDSLTARENLYRAICMLIDKLGLKGLDVNKQKRTVIFYPFVEEKVSTDAALFAQFAMAEARQNKLTTAEMVDELETKAYKFFKDGKRIPGLLTVAQGRLLPEFNSEFSNYIAAWPASHQGTTSGYDAHNKANVNSWAKHMGADKDLHVLHFRHAITNEERLFFDPFELRGEDTRVHLGEWEGQQHGDLLDGINFIKQAGAVSFHNGLGYDALLLEKVFPEELKGFNWLEARGKGSYRPDIMPMRMTDTLVMSRMLNPDRRLPGPAYGMGLGHIGPHTIEAHGIRMGRYKPGHEDWSRLTDDMIHRVREDTAIGRDYLLWMLNNEWKEHMARGPNPRTGMTVSTAFRMESNVALEMSRQAERGFRIDVTKSIERVEELDKEIQATDAGFRPHMPMRLKSDPFRPTDAAQICAEAEEDCAKLGIFPLSVTDFGGVERKEQEYMEEHGEWPKPWSGKINEKSLEVWKKAEEAKGGKVPEWCLGGKGRGCRGILPAARSKELGISATQFYEIYKRWPNLDSDGEWRVPAIAISIGTSTFRMRHRVVVNIPSRGLYPLRDLFIASKGKKVLGCDGAGLELRVLAHFMNDPEYTEVVLHGDIHTHNQEKAGLPLRDMAKTFIYAFLYGSGDDNLAAVCGVSVKQMKEIRARFMAEIPQLARLIASVQAQGNAHGYLQAPDGHWGRIRKRDGKLLEHTMLNVLLQMTGSLCMKYSAVRAAMLMRKEGVGLDENGHPAFLANVHDEMQMEVNADEVMDVTYELPSSEWKEEEKRAYYDSEGRMWSAPHVVSGNAKTDPTIMVHRSYHRCGQIIAEAMTWAGEYLKMRIRMDGEYKIGDSWADTH</sequence>
<keyword evidence="6" id="KW-0239">DNA-directed DNA polymerase</keyword>
<evidence type="ECO:0000256" key="7">
    <source>
        <dbReference type="ARBA" id="ARBA00023125"/>
    </source>
</evidence>
<name>A0A6A6K1W6_HEVBR</name>
<dbReference type="EC" id="2.7.7.7" evidence="2"/>
<dbReference type="InterPro" id="IPR002298">
    <property type="entry name" value="DNA_polymerase_A"/>
</dbReference>
<dbReference type="GO" id="GO:0006302">
    <property type="term" value="P:double-strand break repair"/>
    <property type="evidence" value="ECO:0007669"/>
    <property type="project" value="TreeGrafter"/>
</dbReference>
<evidence type="ECO:0000256" key="2">
    <source>
        <dbReference type="ARBA" id="ARBA00012417"/>
    </source>
</evidence>
<proteinExistence type="inferred from homology"/>
<accession>A0A6A6K1W6</accession>
<evidence type="ECO:0000256" key="1">
    <source>
        <dbReference type="ARBA" id="ARBA00007705"/>
    </source>
</evidence>
<dbReference type="Gene3D" id="3.30.70.370">
    <property type="match status" value="2"/>
</dbReference>
<organism evidence="10 11">
    <name type="scientific">Hevea brasiliensis</name>
    <name type="common">Para rubber tree</name>
    <name type="synonym">Siphonia brasiliensis</name>
    <dbReference type="NCBI Taxonomy" id="3981"/>
    <lineage>
        <taxon>Eukaryota</taxon>
        <taxon>Viridiplantae</taxon>
        <taxon>Streptophyta</taxon>
        <taxon>Embryophyta</taxon>
        <taxon>Tracheophyta</taxon>
        <taxon>Spermatophyta</taxon>
        <taxon>Magnoliopsida</taxon>
        <taxon>eudicotyledons</taxon>
        <taxon>Gunneridae</taxon>
        <taxon>Pentapetalae</taxon>
        <taxon>rosids</taxon>
        <taxon>fabids</taxon>
        <taxon>Malpighiales</taxon>
        <taxon>Euphorbiaceae</taxon>
        <taxon>Crotonoideae</taxon>
        <taxon>Micrandreae</taxon>
        <taxon>Hevea</taxon>
    </lineage>
</organism>
<dbReference type="Gene3D" id="3.30.420.10">
    <property type="entry name" value="Ribonuclease H-like superfamily/Ribonuclease H"/>
    <property type="match status" value="1"/>
</dbReference>
<dbReference type="EMBL" id="JAAGAX010000205">
    <property type="protein sequence ID" value="KAF2282445.1"/>
    <property type="molecule type" value="Genomic_DNA"/>
</dbReference>
<dbReference type="PANTHER" id="PTHR10133:SF27">
    <property type="entry name" value="DNA POLYMERASE NU"/>
    <property type="match status" value="1"/>
</dbReference>
<keyword evidence="5" id="KW-0235">DNA replication</keyword>
<keyword evidence="11" id="KW-1185">Reference proteome</keyword>
<dbReference type="SUPFAM" id="SSF53098">
    <property type="entry name" value="Ribonuclease H-like"/>
    <property type="match status" value="1"/>
</dbReference>
<dbReference type="AlphaFoldDB" id="A0A6A6K1W6"/>
<evidence type="ECO:0000256" key="5">
    <source>
        <dbReference type="ARBA" id="ARBA00022705"/>
    </source>
</evidence>